<comment type="caution">
    <text evidence="2">The sequence shown here is derived from an EMBL/GenBank/DDBJ whole genome shotgun (WGS) entry which is preliminary data.</text>
</comment>
<keyword evidence="3" id="KW-1185">Reference proteome</keyword>
<gene>
    <name evidence="2" type="ORF">LIER_03232</name>
</gene>
<feature type="domain" description="GAG-pre-integrase" evidence="1">
    <location>
        <begin position="100"/>
        <end position="157"/>
    </location>
</feature>
<dbReference type="InterPro" id="IPR025724">
    <property type="entry name" value="GAG-pre-integrase_dom"/>
</dbReference>
<organism evidence="2 3">
    <name type="scientific">Lithospermum erythrorhizon</name>
    <name type="common">Purple gromwell</name>
    <name type="synonym">Lithospermum officinale var. erythrorhizon</name>
    <dbReference type="NCBI Taxonomy" id="34254"/>
    <lineage>
        <taxon>Eukaryota</taxon>
        <taxon>Viridiplantae</taxon>
        <taxon>Streptophyta</taxon>
        <taxon>Embryophyta</taxon>
        <taxon>Tracheophyta</taxon>
        <taxon>Spermatophyta</taxon>
        <taxon>Magnoliopsida</taxon>
        <taxon>eudicotyledons</taxon>
        <taxon>Gunneridae</taxon>
        <taxon>Pentapetalae</taxon>
        <taxon>asterids</taxon>
        <taxon>lamiids</taxon>
        <taxon>Boraginales</taxon>
        <taxon>Boraginaceae</taxon>
        <taxon>Boraginoideae</taxon>
        <taxon>Lithospermeae</taxon>
        <taxon>Lithospermum</taxon>
    </lineage>
</organism>
<dbReference type="Proteomes" id="UP001454036">
    <property type="component" value="Unassembled WGS sequence"/>
</dbReference>
<sequence length="187" mass="20752">MSNKKRGETCSLEEKIQQMIKEIKMMNSSTNVKDKILLGDYVTFGGGKMGMIIEKGSLNVDGLQDLEEVLLIEGLTTNLSMTNSSCKGNRSYNNCYLWTPQSALHSRTQEDAELCHKKLGNTNYRNMQQLIAKEVVCAVPNLVVKETTCGGCQVGKQTKVSHQLLQQVVTTRVLELVSYGLNRTDAS</sequence>
<evidence type="ECO:0000313" key="2">
    <source>
        <dbReference type="EMBL" id="GAA0142300.1"/>
    </source>
</evidence>
<evidence type="ECO:0000313" key="3">
    <source>
        <dbReference type="Proteomes" id="UP001454036"/>
    </source>
</evidence>
<accession>A0AAV3NSE5</accession>
<dbReference type="Pfam" id="PF13976">
    <property type="entry name" value="gag_pre-integrs"/>
    <property type="match status" value="1"/>
</dbReference>
<protein>
    <recommendedName>
        <fullName evidence="1">GAG-pre-integrase domain-containing protein</fullName>
    </recommendedName>
</protein>
<dbReference type="EMBL" id="BAABME010000382">
    <property type="protein sequence ID" value="GAA0142300.1"/>
    <property type="molecule type" value="Genomic_DNA"/>
</dbReference>
<name>A0AAV3NSE5_LITER</name>
<evidence type="ECO:0000259" key="1">
    <source>
        <dbReference type="Pfam" id="PF13976"/>
    </source>
</evidence>
<dbReference type="AlphaFoldDB" id="A0AAV3NSE5"/>
<reference evidence="2 3" key="1">
    <citation type="submission" date="2024-01" db="EMBL/GenBank/DDBJ databases">
        <title>The complete chloroplast genome sequence of Lithospermum erythrorhizon: insights into the phylogenetic relationship among Boraginaceae species and the maternal lineages of purple gromwells.</title>
        <authorList>
            <person name="Okada T."/>
            <person name="Watanabe K."/>
        </authorList>
    </citation>
    <scope>NUCLEOTIDE SEQUENCE [LARGE SCALE GENOMIC DNA]</scope>
</reference>
<proteinExistence type="predicted"/>